<name>A0A833TCL1_PHYIN</name>
<dbReference type="Proteomes" id="UP000602510">
    <property type="component" value="Unassembled WGS sequence"/>
</dbReference>
<accession>A0A833TCL1</accession>
<keyword evidence="2" id="KW-1185">Reference proteome</keyword>
<evidence type="ECO:0000313" key="2">
    <source>
        <dbReference type="Proteomes" id="UP000602510"/>
    </source>
</evidence>
<comment type="caution">
    <text evidence="1">The sequence shown here is derived from an EMBL/GenBank/DDBJ whole genome shotgun (WGS) entry which is preliminary data.</text>
</comment>
<evidence type="ECO:0000313" key="1">
    <source>
        <dbReference type="EMBL" id="KAF4043785.1"/>
    </source>
</evidence>
<sequence length="234" mass="26332">MIEVVEDKSLPCFANPNAEKKSDKSFNIPFVLDSASGVNICGCREAVVSVTLDCNTVMKWFENTYKKAQMKGLVKFAIVDAATKMKVWIPVEALFVEGTTNLLSQRVLYKDNGFFAQISESQEVTTLPNRVKHIIWDFDMVSGLYQTMVGLPRSQLAVLQTAAQPARSLRLWHYRPEHANWQVIQEMASKGFVRGLELSKEDQGKKGQCYNCGICKDEKDVFSPHNGKESDKSI</sequence>
<organism evidence="1 2">
    <name type="scientific">Phytophthora infestans</name>
    <name type="common">Potato late blight agent</name>
    <name type="synonym">Botrytis infestans</name>
    <dbReference type="NCBI Taxonomy" id="4787"/>
    <lineage>
        <taxon>Eukaryota</taxon>
        <taxon>Sar</taxon>
        <taxon>Stramenopiles</taxon>
        <taxon>Oomycota</taxon>
        <taxon>Peronosporomycetes</taxon>
        <taxon>Peronosporales</taxon>
        <taxon>Peronosporaceae</taxon>
        <taxon>Phytophthora</taxon>
    </lineage>
</organism>
<reference evidence="1" key="1">
    <citation type="submission" date="2020-04" db="EMBL/GenBank/DDBJ databases">
        <title>Hybrid Assembly of Korean Phytophthora infestans isolates.</title>
        <authorList>
            <person name="Prokchorchik M."/>
            <person name="Lee Y."/>
            <person name="Seo J."/>
            <person name="Cho J.-H."/>
            <person name="Park Y.-E."/>
            <person name="Jang D.-C."/>
            <person name="Im J.-S."/>
            <person name="Choi J.-G."/>
            <person name="Park H.-J."/>
            <person name="Lee G.-B."/>
            <person name="Lee Y.-G."/>
            <person name="Hong S.-Y."/>
            <person name="Cho K."/>
            <person name="Sohn K.H."/>
        </authorList>
    </citation>
    <scope>NUCLEOTIDE SEQUENCE</scope>
    <source>
        <strain evidence="1">KR_1_A1</strain>
    </source>
</reference>
<evidence type="ECO:0008006" key="3">
    <source>
        <dbReference type="Google" id="ProtNLM"/>
    </source>
</evidence>
<proteinExistence type="predicted"/>
<dbReference type="EMBL" id="WSZM01000079">
    <property type="protein sequence ID" value="KAF4043785.1"/>
    <property type="molecule type" value="Genomic_DNA"/>
</dbReference>
<dbReference type="AlphaFoldDB" id="A0A833TCL1"/>
<gene>
    <name evidence="1" type="ORF">GN244_ATG03655</name>
</gene>
<protein>
    <recommendedName>
        <fullName evidence="3">GAG-pre-integrase domain-containing protein</fullName>
    </recommendedName>
</protein>